<keyword evidence="2" id="KW-1185">Reference proteome</keyword>
<dbReference type="RefSeq" id="WP_073068906.1">
    <property type="nucleotide sequence ID" value="NZ_MPPI01000001.1"/>
</dbReference>
<dbReference type="EMBL" id="PVWG01000001">
    <property type="protein sequence ID" value="PSB21881.1"/>
    <property type="molecule type" value="Genomic_DNA"/>
</dbReference>
<reference evidence="1 2" key="2">
    <citation type="submission" date="2018-03" db="EMBL/GenBank/DDBJ databases">
        <title>The ancient ancestry and fast evolution of plastids.</title>
        <authorList>
            <person name="Moore K.R."/>
            <person name="Magnabosco C."/>
            <person name="Momper L."/>
            <person name="Gold D.A."/>
            <person name="Bosak T."/>
            <person name="Fournier G.P."/>
        </authorList>
    </citation>
    <scope>NUCLEOTIDE SEQUENCE [LARGE SCALE GENOMIC DNA]</scope>
    <source>
        <strain evidence="1 2">ULC007</strain>
    </source>
</reference>
<name>A0A2T1DN37_9CYAN</name>
<proteinExistence type="predicted"/>
<comment type="caution">
    <text evidence="1">The sequence shown here is derived from an EMBL/GenBank/DDBJ whole genome shotgun (WGS) entry which is preliminary data.</text>
</comment>
<evidence type="ECO:0000313" key="2">
    <source>
        <dbReference type="Proteomes" id="UP000238634"/>
    </source>
</evidence>
<accession>A0A2T1DN37</accession>
<reference evidence="1 2" key="1">
    <citation type="submission" date="2018-02" db="EMBL/GenBank/DDBJ databases">
        <authorList>
            <person name="Cohen D.B."/>
            <person name="Kent A.D."/>
        </authorList>
    </citation>
    <scope>NUCLEOTIDE SEQUENCE [LARGE SCALE GENOMIC DNA]</scope>
    <source>
        <strain evidence="1 2">ULC007</strain>
    </source>
</reference>
<protein>
    <submittedName>
        <fullName evidence="1">Uncharacterized protein</fullName>
    </submittedName>
</protein>
<dbReference type="AlphaFoldDB" id="A0A2T1DN37"/>
<sequence length="136" mass="15622">MKYYQPRHIKPSTNQFYESVKDRLSEAGQRSAAYQAVLHLFKTSKSLYRTLDFYTSETLAVFVDSNKYLTVAQEHDLVSLTSLYVSSIDCQEIHNIVDTDQTITEDDRTTLKTVLNLYKTIAETSSASLGQPRWIE</sequence>
<gene>
    <name evidence="1" type="ORF">C7B65_00175</name>
</gene>
<organism evidence="1 2">
    <name type="scientific">Phormidesmis priestleyi ULC007</name>
    <dbReference type="NCBI Taxonomy" id="1920490"/>
    <lineage>
        <taxon>Bacteria</taxon>
        <taxon>Bacillati</taxon>
        <taxon>Cyanobacteriota</taxon>
        <taxon>Cyanophyceae</taxon>
        <taxon>Leptolyngbyales</taxon>
        <taxon>Leptolyngbyaceae</taxon>
        <taxon>Phormidesmis</taxon>
    </lineage>
</organism>
<evidence type="ECO:0000313" key="1">
    <source>
        <dbReference type="EMBL" id="PSB21881.1"/>
    </source>
</evidence>
<dbReference type="Proteomes" id="UP000238634">
    <property type="component" value="Unassembled WGS sequence"/>
</dbReference>